<name>A0A431V603_9GAMM</name>
<evidence type="ECO:0000313" key="1">
    <source>
        <dbReference type="EMBL" id="RTR05937.1"/>
    </source>
</evidence>
<dbReference type="Proteomes" id="UP000267400">
    <property type="component" value="Unassembled WGS sequence"/>
</dbReference>
<dbReference type="AlphaFoldDB" id="A0A431V603"/>
<proteinExistence type="predicted"/>
<gene>
    <name evidence="1" type="ORF">EKG36_04085</name>
</gene>
<dbReference type="EMBL" id="RXNS01000003">
    <property type="protein sequence ID" value="RTR05937.1"/>
    <property type="molecule type" value="Genomic_DNA"/>
</dbReference>
<reference evidence="1 2" key="1">
    <citation type="submission" date="2018-12" db="EMBL/GenBank/DDBJ databases">
        <authorList>
            <person name="Yu L."/>
        </authorList>
    </citation>
    <scope>NUCLEOTIDE SEQUENCE [LARGE SCALE GENOMIC DNA]</scope>
    <source>
        <strain evidence="1 2">11S</strain>
    </source>
</reference>
<dbReference type="PANTHER" id="PTHR40267">
    <property type="entry name" value="BLR3294 PROTEIN"/>
    <property type="match status" value="1"/>
</dbReference>
<dbReference type="Pfam" id="PF17645">
    <property type="entry name" value="Amdase"/>
    <property type="match status" value="1"/>
</dbReference>
<comment type="caution">
    <text evidence="1">The sequence shown here is derived from an EMBL/GenBank/DDBJ whole genome shotgun (WGS) entry which is preliminary data.</text>
</comment>
<evidence type="ECO:0000313" key="2">
    <source>
        <dbReference type="Proteomes" id="UP000267400"/>
    </source>
</evidence>
<dbReference type="InterPro" id="IPR053714">
    <property type="entry name" value="Iso_Racemase_Enz_sf"/>
</dbReference>
<organism evidence="1 2">
    <name type="scientific">Halomonas nitroreducens</name>
    <dbReference type="NCBI Taxonomy" id="447425"/>
    <lineage>
        <taxon>Bacteria</taxon>
        <taxon>Pseudomonadati</taxon>
        <taxon>Pseudomonadota</taxon>
        <taxon>Gammaproteobacteria</taxon>
        <taxon>Oceanospirillales</taxon>
        <taxon>Halomonadaceae</taxon>
        <taxon>Halomonas</taxon>
    </lineage>
</organism>
<dbReference type="RefSeq" id="WP_126481312.1">
    <property type="nucleotide sequence ID" value="NZ_RXNS01000003.1"/>
</dbReference>
<dbReference type="Gene3D" id="3.40.50.12500">
    <property type="match status" value="1"/>
</dbReference>
<dbReference type="InterPro" id="IPR026286">
    <property type="entry name" value="MaiA/AMDase"/>
</dbReference>
<sequence>MMSRQYCLGILLPDDGPGDYEWYDLAAPAPGELPAIEVGKIPSDGHHAPPALRALGAPARLEPVGRQLVEAGAGTVVWACTSASFIGGLGWARDQAGALADALGVPVTSTALAFLEALDAIGHCRVDLLSPYPDDVTLRLVSFLREAGVSVREDKALDCPYAADSHQADLLAEIRRFRDQHPDTSVPLLVPDTAVNSLARLAALGREAGSVVLTANQVTLWAGLKRLGWRLRPDEAFLGDLALL</sequence>
<dbReference type="OrthoDB" id="483160at2"/>
<keyword evidence="2" id="KW-1185">Reference proteome</keyword>
<protein>
    <submittedName>
        <fullName evidence="1">Decarboxylase</fullName>
    </submittedName>
</protein>
<accession>A0A431V603</accession>
<dbReference type="PANTHER" id="PTHR40267:SF1">
    <property type="entry name" value="BLR3294 PROTEIN"/>
    <property type="match status" value="1"/>
</dbReference>